<dbReference type="AlphaFoldDB" id="A0A478EBK7"/>
<protein>
    <submittedName>
        <fullName evidence="2">Uncharacterized protein</fullName>
    </submittedName>
</protein>
<dbReference type="Proteomes" id="UP000053095">
    <property type="component" value="Unassembled WGS sequence"/>
</dbReference>
<evidence type="ECO:0000313" key="3">
    <source>
        <dbReference type="Proteomes" id="UP000053095"/>
    </source>
</evidence>
<keyword evidence="3" id="KW-1185">Reference proteome</keyword>
<name>A0A478EBK7_TALPI</name>
<reference evidence="3" key="1">
    <citation type="journal article" date="2015" name="Genome Announc.">
        <title>Draft genome sequence of Talaromyces cellulolyticus strain Y-94, a source of lignocellulosic biomass-degrading enzymes.</title>
        <authorList>
            <person name="Fujii T."/>
            <person name="Koike H."/>
            <person name="Sawayama S."/>
            <person name="Yano S."/>
            <person name="Inoue H."/>
        </authorList>
    </citation>
    <scope>NUCLEOTIDE SEQUENCE [LARGE SCALE GENOMIC DNA]</scope>
    <source>
        <strain evidence="3">Y-94</strain>
    </source>
</reference>
<sequence length="299" mass="35076">MASLLKVFGGRWKRPLQSVTYKAILFKRFTITSSAARPNSALINYVWQNVFAKEDMIVDSEAMRVRNREGLDWMERMERESQDQKNIIDQLREDSKIQKMINEKLENKIHDQENKIHGQENKIQGQEITITQLETDSKAQKIINEQQKRMWFEVRATEIEKHGHSQAEEAMLARSERNQTVHGGNIIQDLEVVDFIKAETTEQRHDSLQAAFEAWYEVSPRYKHQIVHAPELVVKTFNTLADTKSRWGWSNNPTTQDEVQKICRGIVSRWLEYVNTAKGEYPEDDIRREFDKLVTLRSA</sequence>
<evidence type="ECO:0000313" key="2">
    <source>
        <dbReference type="EMBL" id="GAM42637.1"/>
    </source>
</evidence>
<organism evidence="2 3">
    <name type="scientific">Talaromyces pinophilus</name>
    <name type="common">Penicillium pinophilum</name>
    <dbReference type="NCBI Taxonomy" id="128442"/>
    <lineage>
        <taxon>Eukaryota</taxon>
        <taxon>Fungi</taxon>
        <taxon>Dikarya</taxon>
        <taxon>Ascomycota</taxon>
        <taxon>Pezizomycotina</taxon>
        <taxon>Eurotiomycetes</taxon>
        <taxon>Eurotiomycetidae</taxon>
        <taxon>Eurotiales</taxon>
        <taxon>Trichocomaceae</taxon>
        <taxon>Talaromyces</taxon>
        <taxon>Talaromyces sect. Talaromyces</taxon>
    </lineage>
</organism>
<keyword evidence="1" id="KW-0175">Coiled coil</keyword>
<gene>
    <name evidence="2" type="ORF">TCE0_044f16797</name>
</gene>
<evidence type="ECO:0000256" key="1">
    <source>
        <dbReference type="SAM" id="Coils"/>
    </source>
</evidence>
<proteinExistence type="predicted"/>
<accession>A0A478EBK7</accession>
<dbReference type="EMBL" id="DF933840">
    <property type="protein sequence ID" value="GAM42637.1"/>
    <property type="molecule type" value="Genomic_DNA"/>
</dbReference>
<feature type="coiled-coil region" evidence="1">
    <location>
        <begin position="74"/>
        <end position="122"/>
    </location>
</feature>